<keyword evidence="2" id="KW-1185">Reference proteome</keyword>
<dbReference type="Proteomes" id="UP000010816">
    <property type="component" value="Chromosome"/>
</dbReference>
<dbReference type="RefSeq" id="WP_015280804.1">
    <property type="nucleotide sequence ID" value="NC_019940.1"/>
</dbReference>
<dbReference type="PATRIC" id="fig|765912.4.peg.1860"/>
<evidence type="ECO:0000313" key="1">
    <source>
        <dbReference type="EMBL" id="AGA90663.1"/>
    </source>
</evidence>
<name>L0GV85_9GAMM</name>
<dbReference type="HOGENOM" id="CLU_1370310_0_0_6"/>
<protein>
    <submittedName>
        <fullName evidence="1">Uncharacterized protein</fullName>
    </submittedName>
</protein>
<gene>
    <name evidence="1" type="ORF">Thimo_1897</name>
</gene>
<dbReference type="eggNOG" id="ENOG502ZD39">
    <property type="taxonomic scope" value="Bacteria"/>
</dbReference>
<dbReference type="OrthoDB" id="5624469at2"/>
<dbReference type="AlphaFoldDB" id="L0GV85"/>
<reference evidence="1 2" key="1">
    <citation type="submission" date="2011-09" db="EMBL/GenBank/DDBJ databases">
        <title>Complete sequence of chromosome of Thioflavicoccus mobilis 8321.</title>
        <authorList>
            <consortium name="US DOE Joint Genome Institute"/>
            <person name="Lucas S."/>
            <person name="Han J."/>
            <person name="Lapidus A."/>
            <person name="Cheng J.-F."/>
            <person name="Goodwin L."/>
            <person name="Pitluck S."/>
            <person name="Peters L."/>
            <person name="Ovchinnikova G."/>
            <person name="Lu M."/>
            <person name="Detter J.C."/>
            <person name="Han C."/>
            <person name="Tapia R."/>
            <person name="Land M."/>
            <person name="Hauser L."/>
            <person name="Kyrpides N."/>
            <person name="Ivanova N."/>
            <person name="Pagani I."/>
            <person name="Vogl K."/>
            <person name="Liu Z."/>
            <person name="Imhoff J."/>
            <person name="Thiel V."/>
            <person name="Frigaard N.-U."/>
            <person name="Bryant D."/>
            <person name="Woyke T."/>
        </authorList>
    </citation>
    <scope>NUCLEOTIDE SEQUENCE [LARGE SCALE GENOMIC DNA]</scope>
    <source>
        <strain evidence="1 2">8321</strain>
    </source>
</reference>
<evidence type="ECO:0000313" key="2">
    <source>
        <dbReference type="Proteomes" id="UP000010816"/>
    </source>
</evidence>
<sequence>MILNAIIGDTVYSLNVTDNLVEQAEDFFAKLDRDMDDGWQMSREWVDSPTRLERCQIVADKLLTALETENEKLGRLMAGYILSRLPRVATVEPDTRGEIQNTEFRFHEEEVAEEPAQDFEPAETSGGLDRLTALEQAGNEITKVFKVGKGYRFSVYDRTSESWQDAPLVADRQEAERLRQIALKARYERLQRGGSG</sequence>
<dbReference type="KEGG" id="tmb:Thimo_1897"/>
<accession>L0GV85</accession>
<proteinExistence type="predicted"/>
<dbReference type="EMBL" id="CP003051">
    <property type="protein sequence ID" value="AGA90663.1"/>
    <property type="molecule type" value="Genomic_DNA"/>
</dbReference>
<organism evidence="1 2">
    <name type="scientific">Thioflavicoccus mobilis 8321</name>
    <dbReference type="NCBI Taxonomy" id="765912"/>
    <lineage>
        <taxon>Bacteria</taxon>
        <taxon>Pseudomonadati</taxon>
        <taxon>Pseudomonadota</taxon>
        <taxon>Gammaproteobacteria</taxon>
        <taxon>Chromatiales</taxon>
        <taxon>Chromatiaceae</taxon>
        <taxon>Thioflavicoccus</taxon>
    </lineage>
</organism>